<dbReference type="RefSeq" id="WP_111196559.1">
    <property type="nucleotide sequence ID" value="NZ_QKVK01000002.1"/>
</dbReference>
<keyword evidence="6" id="KW-0566">Pantothenate biosynthesis</keyword>
<keyword evidence="8" id="KW-0560">Oxidoreductase</keyword>
<keyword evidence="7" id="KW-0521">NADP</keyword>
<comment type="caution">
    <text evidence="13">The sequence shown here is derived from an EMBL/GenBank/DDBJ whole genome shotgun (WGS) entry which is preliminary data.</text>
</comment>
<sequence>MTRICVFGAGAIGGYVGARLAIKGEADVSLVARGAHLAAMQANGLTLKQDGETHVVHPRVTADPKELGPQDYIILTLKAHGLAGVIDQLMPLIGKDTAILFAQNGIPWWYFHGVGGPLEGTRLDSVDPGGVIWNRIGPERALGTVVWQAAEIEAPGVIAHHYGDRMPIGEPTGEKTERALVLSRLLTSAGVKSPVRPNLRNEIWLKLWGNLSFNPVSVLTLGTLQELATDPGTRRVIRTMMEEARAVAERLGISFAVDADERMDMAAKVGAHRTSMLQDVEAGRPTELDALLGVVIELGRIVQIGTPSLQLVYDLCKFRSRQP</sequence>
<comment type="function">
    <text evidence="1">Catalyzes the NADPH-dependent reduction of ketopantoate into pantoic acid.</text>
</comment>
<dbReference type="NCBIfam" id="NF005089">
    <property type="entry name" value="PRK06522.1-4"/>
    <property type="match status" value="1"/>
</dbReference>
<evidence type="ECO:0000313" key="14">
    <source>
        <dbReference type="Proteomes" id="UP000248795"/>
    </source>
</evidence>
<evidence type="ECO:0000256" key="10">
    <source>
        <dbReference type="ARBA" id="ARBA00048793"/>
    </source>
</evidence>
<name>A0A2W2AQZ8_9HYPH</name>
<dbReference type="Gene3D" id="3.40.50.720">
    <property type="entry name" value="NAD(P)-binding Rossmann-like Domain"/>
    <property type="match status" value="1"/>
</dbReference>
<evidence type="ECO:0000256" key="6">
    <source>
        <dbReference type="ARBA" id="ARBA00022655"/>
    </source>
</evidence>
<evidence type="ECO:0000256" key="9">
    <source>
        <dbReference type="ARBA" id="ARBA00032024"/>
    </source>
</evidence>
<dbReference type="InterPro" id="IPR013752">
    <property type="entry name" value="KPA_reductase"/>
</dbReference>
<dbReference type="Pfam" id="PF02558">
    <property type="entry name" value="ApbA"/>
    <property type="match status" value="1"/>
</dbReference>
<dbReference type="UniPathway" id="UPA00028">
    <property type="reaction ID" value="UER00004"/>
</dbReference>
<gene>
    <name evidence="13" type="ORF">DK847_05130</name>
</gene>
<dbReference type="GO" id="GO:0015940">
    <property type="term" value="P:pantothenate biosynthetic process"/>
    <property type="evidence" value="ECO:0007669"/>
    <property type="project" value="UniProtKB-UniPathway"/>
</dbReference>
<dbReference type="FunFam" id="1.10.1040.10:FF:000017">
    <property type="entry name" value="2-dehydropantoate 2-reductase"/>
    <property type="match status" value="1"/>
</dbReference>
<dbReference type="FunFam" id="3.40.50.720:FF:000307">
    <property type="entry name" value="2-dehydropantoate 2-reductase"/>
    <property type="match status" value="1"/>
</dbReference>
<feature type="domain" description="Ketopantoate reductase N-terminal" evidence="11">
    <location>
        <begin position="4"/>
        <end position="106"/>
    </location>
</feature>
<dbReference type="InterPro" id="IPR036291">
    <property type="entry name" value="NAD(P)-bd_dom_sf"/>
</dbReference>
<protein>
    <recommendedName>
        <fullName evidence="5">2-dehydropantoate 2-reductase</fullName>
        <ecNumber evidence="4">1.1.1.169</ecNumber>
    </recommendedName>
    <alternativeName>
        <fullName evidence="9">Ketopantoate reductase</fullName>
    </alternativeName>
</protein>
<dbReference type="InterPro" id="IPR013332">
    <property type="entry name" value="KPR_N"/>
</dbReference>
<accession>A0A2W2AQZ8</accession>
<evidence type="ECO:0000256" key="7">
    <source>
        <dbReference type="ARBA" id="ARBA00022857"/>
    </source>
</evidence>
<dbReference type="InterPro" id="IPR008927">
    <property type="entry name" value="6-PGluconate_DH-like_C_sf"/>
</dbReference>
<dbReference type="Pfam" id="PF08546">
    <property type="entry name" value="ApbA_C"/>
    <property type="match status" value="1"/>
</dbReference>
<evidence type="ECO:0000256" key="2">
    <source>
        <dbReference type="ARBA" id="ARBA00004994"/>
    </source>
</evidence>
<organism evidence="13 14">
    <name type="scientific">Aestuariivirga litoralis</name>
    <dbReference type="NCBI Taxonomy" id="2650924"/>
    <lineage>
        <taxon>Bacteria</taxon>
        <taxon>Pseudomonadati</taxon>
        <taxon>Pseudomonadota</taxon>
        <taxon>Alphaproteobacteria</taxon>
        <taxon>Hyphomicrobiales</taxon>
        <taxon>Aestuariivirgaceae</taxon>
        <taxon>Aestuariivirga</taxon>
    </lineage>
</organism>
<evidence type="ECO:0000256" key="3">
    <source>
        <dbReference type="ARBA" id="ARBA00007870"/>
    </source>
</evidence>
<evidence type="ECO:0000256" key="8">
    <source>
        <dbReference type="ARBA" id="ARBA00023002"/>
    </source>
</evidence>
<comment type="catalytic activity">
    <reaction evidence="10">
        <text>(R)-pantoate + NADP(+) = 2-dehydropantoate + NADPH + H(+)</text>
        <dbReference type="Rhea" id="RHEA:16233"/>
        <dbReference type="ChEBI" id="CHEBI:11561"/>
        <dbReference type="ChEBI" id="CHEBI:15378"/>
        <dbReference type="ChEBI" id="CHEBI:15980"/>
        <dbReference type="ChEBI" id="CHEBI:57783"/>
        <dbReference type="ChEBI" id="CHEBI:58349"/>
        <dbReference type="EC" id="1.1.1.169"/>
    </reaction>
</comment>
<dbReference type="InterPro" id="IPR051402">
    <property type="entry name" value="KPR-Related"/>
</dbReference>
<dbReference type="PANTHER" id="PTHR21708">
    <property type="entry name" value="PROBABLE 2-DEHYDROPANTOATE 2-REDUCTASE"/>
    <property type="match status" value="1"/>
</dbReference>
<evidence type="ECO:0000259" key="12">
    <source>
        <dbReference type="Pfam" id="PF08546"/>
    </source>
</evidence>
<evidence type="ECO:0000259" key="11">
    <source>
        <dbReference type="Pfam" id="PF02558"/>
    </source>
</evidence>
<dbReference type="EC" id="1.1.1.169" evidence="4"/>
<dbReference type="Proteomes" id="UP000248795">
    <property type="component" value="Unassembled WGS sequence"/>
</dbReference>
<proteinExistence type="inferred from homology"/>
<dbReference type="InterPro" id="IPR013328">
    <property type="entry name" value="6PGD_dom2"/>
</dbReference>
<keyword evidence="14" id="KW-1185">Reference proteome</keyword>
<dbReference type="PANTHER" id="PTHR21708:SF45">
    <property type="entry name" value="2-DEHYDROPANTOATE 2-REDUCTASE"/>
    <property type="match status" value="1"/>
</dbReference>
<evidence type="ECO:0000256" key="5">
    <source>
        <dbReference type="ARBA" id="ARBA00019465"/>
    </source>
</evidence>
<comment type="similarity">
    <text evidence="3">Belongs to the ketopantoate reductase family.</text>
</comment>
<evidence type="ECO:0000256" key="1">
    <source>
        <dbReference type="ARBA" id="ARBA00002919"/>
    </source>
</evidence>
<dbReference type="EMBL" id="QKVK01000002">
    <property type="protein sequence ID" value="PZF77811.1"/>
    <property type="molecule type" value="Genomic_DNA"/>
</dbReference>
<feature type="domain" description="Ketopantoate reductase C-terminal" evidence="12">
    <location>
        <begin position="198"/>
        <end position="318"/>
    </location>
</feature>
<dbReference type="Gene3D" id="1.10.1040.10">
    <property type="entry name" value="N-(1-d-carboxylethyl)-l-norvaline Dehydrogenase, domain 2"/>
    <property type="match status" value="1"/>
</dbReference>
<dbReference type="AlphaFoldDB" id="A0A2W2AQZ8"/>
<evidence type="ECO:0000313" key="13">
    <source>
        <dbReference type="EMBL" id="PZF77811.1"/>
    </source>
</evidence>
<reference evidence="14" key="1">
    <citation type="submission" date="2018-06" db="EMBL/GenBank/DDBJ databases">
        <title>Aestuariibacter litoralis strain KCTC 52945T.</title>
        <authorList>
            <person name="Li X."/>
            <person name="Salam N."/>
            <person name="Li J.-L."/>
            <person name="Chen Y.-M."/>
            <person name="Yang Z.-W."/>
            <person name="Zhang L.-Y."/>
            <person name="Han M.-X."/>
            <person name="Xiao M."/>
            <person name="Li W.-J."/>
        </authorList>
    </citation>
    <scope>NUCLEOTIDE SEQUENCE [LARGE SCALE GENOMIC DNA]</scope>
    <source>
        <strain evidence="14">KCTC 52945</strain>
    </source>
</reference>
<dbReference type="SUPFAM" id="SSF48179">
    <property type="entry name" value="6-phosphogluconate dehydrogenase C-terminal domain-like"/>
    <property type="match status" value="1"/>
</dbReference>
<comment type="pathway">
    <text evidence="2">Cofactor biosynthesis; (R)-pantothenate biosynthesis; (R)-pantoate from 3-methyl-2-oxobutanoate: step 2/2.</text>
</comment>
<dbReference type="GO" id="GO:0008677">
    <property type="term" value="F:2-dehydropantoate 2-reductase activity"/>
    <property type="evidence" value="ECO:0007669"/>
    <property type="project" value="UniProtKB-EC"/>
</dbReference>
<dbReference type="SUPFAM" id="SSF51735">
    <property type="entry name" value="NAD(P)-binding Rossmann-fold domains"/>
    <property type="match status" value="1"/>
</dbReference>
<evidence type="ECO:0000256" key="4">
    <source>
        <dbReference type="ARBA" id="ARBA00013014"/>
    </source>
</evidence>
<dbReference type="GO" id="GO:0005737">
    <property type="term" value="C:cytoplasm"/>
    <property type="evidence" value="ECO:0007669"/>
    <property type="project" value="TreeGrafter"/>
</dbReference>